<reference evidence="4" key="1">
    <citation type="submission" date="2021-02" db="EMBL/GenBank/DDBJ databases">
        <authorList>
            <person name="Nowell W R."/>
        </authorList>
    </citation>
    <scope>NUCLEOTIDE SEQUENCE</scope>
</reference>
<evidence type="ECO:0000313" key="2">
    <source>
        <dbReference type="EMBL" id="CAF4260972.1"/>
    </source>
</evidence>
<feature type="non-terminal residue" evidence="4">
    <location>
        <position position="34"/>
    </location>
</feature>
<comment type="caution">
    <text evidence="4">The sequence shown here is derived from an EMBL/GenBank/DDBJ whole genome shotgun (WGS) entry which is preliminary data.</text>
</comment>
<dbReference type="Proteomes" id="UP000681720">
    <property type="component" value="Unassembled WGS sequence"/>
</dbReference>
<organism evidence="4 5">
    <name type="scientific">Rotaria magnacalcarata</name>
    <dbReference type="NCBI Taxonomy" id="392030"/>
    <lineage>
        <taxon>Eukaryota</taxon>
        <taxon>Metazoa</taxon>
        <taxon>Spiralia</taxon>
        <taxon>Gnathifera</taxon>
        <taxon>Rotifera</taxon>
        <taxon>Eurotatoria</taxon>
        <taxon>Bdelloidea</taxon>
        <taxon>Philodinida</taxon>
        <taxon>Philodinidae</taxon>
        <taxon>Rotaria</taxon>
    </lineage>
</organism>
<dbReference type="Proteomes" id="UP000676336">
    <property type="component" value="Unassembled WGS sequence"/>
</dbReference>
<evidence type="ECO:0000313" key="3">
    <source>
        <dbReference type="EMBL" id="CAF5070816.1"/>
    </source>
</evidence>
<dbReference type="EMBL" id="CAJOBJ010307231">
    <property type="protein sequence ID" value="CAF5165003.1"/>
    <property type="molecule type" value="Genomic_DNA"/>
</dbReference>
<dbReference type="EMBL" id="CAJOBH010230808">
    <property type="protein sequence ID" value="CAF5070816.1"/>
    <property type="molecule type" value="Genomic_DNA"/>
</dbReference>
<evidence type="ECO:0000256" key="1">
    <source>
        <dbReference type="SAM" id="MobiDB-lite"/>
    </source>
</evidence>
<proteinExistence type="predicted"/>
<dbReference type="AlphaFoldDB" id="A0A8S3GIA5"/>
<sequence>MLPSSTNTPISNGTMGPSTTATPLVNGTTVLGTT</sequence>
<evidence type="ECO:0000313" key="4">
    <source>
        <dbReference type="EMBL" id="CAF5165003.1"/>
    </source>
</evidence>
<evidence type="ECO:0000313" key="5">
    <source>
        <dbReference type="Proteomes" id="UP000681720"/>
    </source>
</evidence>
<gene>
    <name evidence="3" type="ORF">BYL167_LOCUS60567</name>
    <name evidence="4" type="ORF">GIL414_LOCUS66158</name>
    <name evidence="2" type="ORF">SMN809_LOCUS24415</name>
</gene>
<name>A0A8S3GIA5_9BILA</name>
<accession>A0A8S3GIA5</accession>
<feature type="region of interest" description="Disordered" evidence="1">
    <location>
        <begin position="1"/>
        <end position="34"/>
    </location>
</feature>
<dbReference type="Proteomes" id="UP000681967">
    <property type="component" value="Unassembled WGS sequence"/>
</dbReference>
<dbReference type="EMBL" id="CAJOBI010028754">
    <property type="protein sequence ID" value="CAF4260972.1"/>
    <property type="molecule type" value="Genomic_DNA"/>
</dbReference>
<protein>
    <submittedName>
        <fullName evidence="4">Uncharacterized protein</fullName>
    </submittedName>
</protein>